<feature type="transmembrane region" description="Helical" evidence="3">
    <location>
        <begin position="32"/>
        <end position="52"/>
    </location>
</feature>
<dbReference type="PANTHER" id="PTHR15337:SF11">
    <property type="entry name" value="THIOREDOXIN DOMAIN-CONTAINING PROTEIN"/>
    <property type="match status" value="1"/>
</dbReference>
<dbReference type="InterPro" id="IPR013766">
    <property type="entry name" value="Thioredoxin_domain"/>
</dbReference>
<evidence type="ECO:0000256" key="3">
    <source>
        <dbReference type="SAM" id="Phobius"/>
    </source>
</evidence>
<keyword evidence="1" id="KW-0732">Signal</keyword>
<dbReference type="Gene3D" id="3.40.30.10">
    <property type="entry name" value="Glutaredoxin"/>
    <property type="match status" value="1"/>
</dbReference>
<proteinExistence type="predicted"/>
<keyword evidence="3" id="KW-1133">Transmembrane helix</keyword>
<dbReference type="RefSeq" id="WP_178932827.1">
    <property type="nucleotide sequence ID" value="NZ_JACBAZ010000004.1"/>
</dbReference>
<keyword evidence="3" id="KW-0812">Transmembrane</keyword>
<dbReference type="InterPro" id="IPR036249">
    <property type="entry name" value="Thioredoxin-like_sf"/>
</dbReference>
<feature type="region of interest" description="Disordered" evidence="2">
    <location>
        <begin position="362"/>
        <end position="393"/>
    </location>
</feature>
<dbReference type="InterPro" id="IPR051099">
    <property type="entry name" value="AGR/TXD"/>
</dbReference>
<comment type="caution">
    <text evidence="5">The sequence shown here is derived from an EMBL/GenBank/DDBJ whole genome shotgun (WGS) entry which is preliminary data.</text>
</comment>
<sequence>MDKSSARAQGAFPPERDQPEQQSIIMRKTTRLASFVLALTASFAFAGGEGWVTDFEAAKKKAAEEKKDLLVDFTGSDWCGWCIKLNDEVFKHDAFKKGVAEKFVLVELDYPRDKSKLSEETQKQNAKLKETYTIKGYPTILLMDAKGRPYAQTGYQAGGPEAYVTHLDELQAERVKRDENLAKAAKLEGVEKAKALVAVLKELPEDHLSHYSELTGEISKLDPEDQSGFVKAQQLKEAKQKLEASISEAMRGNKADTVPPMIDAFIAEHKLEGEEKQELEFTKLQILVSSAARSGEMDKALKTVDSYITQNKLEGEMKQNVLGVKMGPLLQAKKFDEAAKVIDAIIAVDPNTRAGKFAEQFKPRLEKMKAQAGGNKSDNPPHGEPGHVHEEGE</sequence>
<accession>A0A851GGW0</accession>
<evidence type="ECO:0000259" key="4">
    <source>
        <dbReference type="PROSITE" id="PS51352"/>
    </source>
</evidence>
<feature type="region of interest" description="Disordered" evidence="2">
    <location>
        <begin position="1"/>
        <end position="22"/>
    </location>
</feature>
<dbReference type="PANTHER" id="PTHR15337">
    <property type="entry name" value="ANTERIOR GRADIENT PROTEIN-RELATED"/>
    <property type="match status" value="1"/>
</dbReference>
<dbReference type="PROSITE" id="PS51352">
    <property type="entry name" value="THIOREDOXIN_2"/>
    <property type="match status" value="1"/>
</dbReference>
<keyword evidence="6" id="KW-1185">Reference proteome</keyword>
<dbReference type="Proteomes" id="UP000557872">
    <property type="component" value="Unassembled WGS sequence"/>
</dbReference>
<feature type="domain" description="Thioredoxin" evidence="4">
    <location>
        <begin position="34"/>
        <end position="172"/>
    </location>
</feature>
<evidence type="ECO:0000313" key="6">
    <source>
        <dbReference type="Proteomes" id="UP000557872"/>
    </source>
</evidence>
<dbReference type="SUPFAM" id="SSF52833">
    <property type="entry name" value="Thioredoxin-like"/>
    <property type="match status" value="1"/>
</dbReference>
<evidence type="ECO:0000313" key="5">
    <source>
        <dbReference type="EMBL" id="NWK56132.1"/>
    </source>
</evidence>
<evidence type="ECO:0000256" key="2">
    <source>
        <dbReference type="SAM" id="MobiDB-lite"/>
    </source>
</evidence>
<feature type="compositionally biased region" description="Basic and acidic residues" evidence="2">
    <location>
        <begin position="379"/>
        <end position="393"/>
    </location>
</feature>
<gene>
    <name evidence="5" type="ORF">HW115_10965</name>
</gene>
<evidence type="ECO:0000256" key="1">
    <source>
        <dbReference type="ARBA" id="ARBA00022729"/>
    </source>
</evidence>
<dbReference type="AlphaFoldDB" id="A0A851GGW0"/>
<name>A0A851GGW0_9BACT</name>
<organism evidence="5 6">
    <name type="scientific">Oceaniferula marina</name>
    <dbReference type="NCBI Taxonomy" id="2748318"/>
    <lineage>
        <taxon>Bacteria</taxon>
        <taxon>Pseudomonadati</taxon>
        <taxon>Verrucomicrobiota</taxon>
        <taxon>Verrucomicrobiia</taxon>
        <taxon>Verrucomicrobiales</taxon>
        <taxon>Verrucomicrobiaceae</taxon>
        <taxon>Oceaniferula</taxon>
    </lineage>
</organism>
<dbReference type="EMBL" id="JACBAZ010000004">
    <property type="protein sequence ID" value="NWK56132.1"/>
    <property type="molecule type" value="Genomic_DNA"/>
</dbReference>
<reference evidence="5 6" key="1">
    <citation type="submission" date="2020-07" db="EMBL/GenBank/DDBJ databases">
        <title>Roseicoccus Jingziensis gen. nov., sp. nov., isolated from coastal seawater.</title>
        <authorList>
            <person name="Feng X."/>
        </authorList>
    </citation>
    <scope>NUCLEOTIDE SEQUENCE [LARGE SCALE GENOMIC DNA]</scope>
    <source>
        <strain evidence="5 6">N1E253</strain>
    </source>
</reference>
<keyword evidence="3" id="KW-0472">Membrane</keyword>
<protein>
    <submittedName>
        <fullName evidence="5">Thioredoxin family protein</fullName>
    </submittedName>
</protein>
<dbReference type="Pfam" id="PF13899">
    <property type="entry name" value="Thioredoxin_7"/>
    <property type="match status" value="1"/>
</dbReference>